<evidence type="ECO:0000313" key="2">
    <source>
        <dbReference type="Proteomes" id="UP000887013"/>
    </source>
</evidence>
<protein>
    <submittedName>
        <fullName evidence="1">Uncharacterized protein</fullName>
    </submittedName>
</protein>
<name>A0A8X6Q643_NEPPI</name>
<keyword evidence="2" id="KW-1185">Reference proteome</keyword>
<gene>
    <name evidence="1" type="ORF">NPIL_216381</name>
</gene>
<proteinExistence type="predicted"/>
<dbReference type="Proteomes" id="UP000887013">
    <property type="component" value="Unassembled WGS sequence"/>
</dbReference>
<comment type="caution">
    <text evidence="1">The sequence shown here is derived from an EMBL/GenBank/DDBJ whole genome shotgun (WGS) entry which is preliminary data.</text>
</comment>
<reference evidence="1" key="1">
    <citation type="submission" date="2020-08" db="EMBL/GenBank/DDBJ databases">
        <title>Multicomponent nature underlies the extraordinary mechanical properties of spider dragline silk.</title>
        <authorList>
            <person name="Kono N."/>
            <person name="Nakamura H."/>
            <person name="Mori M."/>
            <person name="Yoshida Y."/>
            <person name="Ohtoshi R."/>
            <person name="Malay A.D."/>
            <person name="Moran D.A.P."/>
            <person name="Tomita M."/>
            <person name="Numata K."/>
            <person name="Arakawa K."/>
        </authorList>
    </citation>
    <scope>NUCLEOTIDE SEQUENCE</scope>
</reference>
<accession>A0A8X6Q643</accession>
<dbReference type="EMBL" id="BMAW01075557">
    <property type="protein sequence ID" value="GFT97566.1"/>
    <property type="molecule type" value="Genomic_DNA"/>
</dbReference>
<feature type="non-terminal residue" evidence="1">
    <location>
        <position position="1"/>
    </location>
</feature>
<evidence type="ECO:0000313" key="1">
    <source>
        <dbReference type="EMBL" id="GFT97566.1"/>
    </source>
</evidence>
<organism evidence="1 2">
    <name type="scientific">Nephila pilipes</name>
    <name type="common">Giant wood spider</name>
    <name type="synonym">Nephila maculata</name>
    <dbReference type="NCBI Taxonomy" id="299642"/>
    <lineage>
        <taxon>Eukaryota</taxon>
        <taxon>Metazoa</taxon>
        <taxon>Ecdysozoa</taxon>
        <taxon>Arthropoda</taxon>
        <taxon>Chelicerata</taxon>
        <taxon>Arachnida</taxon>
        <taxon>Araneae</taxon>
        <taxon>Araneomorphae</taxon>
        <taxon>Entelegynae</taxon>
        <taxon>Araneoidea</taxon>
        <taxon>Nephilidae</taxon>
        <taxon>Nephila</taxon>
    </lineage>
</organism>
<sequence>TDFQLRCYLIVALDKVLRFQWVLSPIHYQGIDHQMSLQIGYESQRAETLL</sequence>
<dbReference type="AlphaFoldDB" id="A0A8X6Q643"/>